<dbReference type="Proteomes" id="UP000694865">
    <property type="component" value="Unplaced"/>
</dbReference>
<accession>A0ABM0MP44</accession>
<evidence type="ECO:0000313" key="1">
    <source>
        <dbReference type="Proteomes" id="UP000694865"/>
    </source>
</evidence>
<name>A0ABM0MP44_SACKO</name>
<keyword evidence="1" id="KW-1185">Reference proteome</keyword>
<evidence type="ECO:0000313" key="2">
    <source>
        <dbReference type="RefSeq" id="XP_006821785.1"/>
    </source>
</evidence>
<dbReference type="InterPro" id="IPR027902">
    <property type="entry name" value="DUF4487"/>
</dbReference>
<dbReference type="PANTHER" id="PTHR16071:SF2">
    <property type="entry name" value="FIGNL1-INTERACTING REGULATOR OF RECOMBINATION AND MITOSIS"/>
    <property type="match status" value="1"/>
</dbReference>
<dbReference type="Pfam" id="PF14868">
    <property type="entry name" value="DUF4487"/>
    <property type="match status" value="1"/>
</dbReference>
<gene>
    <name evidence="2" type="primary">LOC102808652</name>
</gene>
<dbReference type="GeneID" id="102808652"/>
<protein>
    <submittedName>
        <fullName evidence="2">Uncharacterized protein C1orf112-like</fullName>
    </submittedName>
</protein>
<organism evidence="1 2">
    <name type="scientific">Saccoglossus kowalevskii</name>
    <name type="common">Acorn worm</name>
    <dbReference type="NCBI Taxonomy" id="10224"/>
    <lineage>
        <taxon>Eukaryota</taxon>
        <taxon>Metazoa</taxon>
        <taxon>Hemichordata</taxon>
        <taxon>Enteropneusta</taxon>
        <taxon>Harrimaniidae</taxon>
        <taxon>Saccoglossus</taxon>
    </lineage>
</organism>
<sequence>MAAIMKMSQDEKTLETILEQCLSIILEVIECLTYCIQHTCHSSNDGVHLQSINSLPSTVIHVVKESYNHCKESTTLYGNTFHLVSATLSQLFKKSFELEKLLLTLLHVVELSGTEDDVQSITEVCNGLFNICNVISSVDDTVLLRTWKSLVELSTKQKLLLRDRLEVSNMIKMLCQEILLTYEYLLQLACESSSSQNAANDKIFGRKFKVCRFYVNMLMTLVKEFDGYLGPCYQEVYKLILSMQSMSPPSLYASSTMQRSKMQDMKQSLLVFIEPLVHMMLPSRGFAEIMTNKVTELTPELWFPHINLMSQIMTELSNQKSDVIDLWLVPRCQSEDAPRDSIIACFFHSIPNCYVELSLPLYMPGIMCDGKPYREVSFYEHVCVKLCGFIAALPSSYFHVVEKCVFDNLVNQNLFCKLLAMDVCCFISRWGSDDIRLHYVNYFAELLISLPDVHTTMCVVFAELLNRLISFLSDHQQNDFLSKFSSTQYPALWSCISLSVFKQGDCKQNIINSIMKDCVREIQAWISSLPKTNSSLEELTVHLRLLCNVMKQTAPFNISTQLQTSLNEIISTLWEVLSLRQISSDDVISVLIRLSTYNLPYLQSAHLTKVVSGLLVLLSFPPPVSVKLSITEFLRHFNKKEVTPGVQQRQILTDLPQLFSDMLNDTNVVVHQRALEAFSIFAEETVYEQIVPQCLQKGNIQDIVVNFLNKIPFADDDSLPTNVEVLKNQQTAVEYLQRDKCDDGEKASVVGTRELIEPFCKRTKYDDSAYREAVNSIEENVNHIMELKDVIPPPDWLTDELQKIQEKLKSLSSC</sequence>
<dbReference type="PANTHER" id="PTHR16071">
    <property type="entry name" value="CHROMOSOME 1 OPEN READING FRAME 112"/>
    <property type="match status" value="1"/>
</dbReference>
<reference evidence="2" key="1">
    <citation type="submission" date="2025-08" db="UniProtKB">
        <authorList>
            <consortium name="RefSeq"/>
        </authorList>
    </citation>
    <scope>IDENTIFICATION</scope>
    <source>
        <tissue evidence="2">Testes</tissue>
    </source>
</reference>
<dbReference type="SUPFAM" id="SSF48371">
    <property type="entry name" value="ARM repeat"/>
    <property type="match status" value="1"/>
</dbReference>
<dbReference type="RefSeq" id="XP_006821785.1">
    <property type="nucleotide sequence ID" value="XM_006821722.1"/>
</dbReference>
<dbReference type="InterPro" id="IPR016024">
    <property type="entry name" value="ARM-type_fold"/>
</dbReference>
<proteinExistence type="predicted"/>